<dbReference type="EMBL" id="CACVAQ010000159">
    <property type="protein sequence ID" value="CAA6809928.1"/>
    <property type="molecule type" value="Genomic_DNA"/>
</dbReference>
<protein>
    <recommendedName>
        <fullName evidence="1">Secretion system C-terminal sorting domain-containing protein</fullName>
    </recommendedName>
</protein>
<sequence length="379" mass="42042">MKIIYKKIILVIVFMYFMNPLKAQTVNWSVETGLNVGDTFIDGQIISDINGTGLDVQINLNIVNGYPRIGAGGTSVNLVNSDGASFSLTFLNGSANVVLSNYLNLLQGEQIVVSNPDGENITIEETSSNAPPRMRVDGVAMTGSLPSTIVEDATAVVKETNNGAGTRWNASMFDVTGFSWTYNISPTGQTGNEGFSLVIDNSTLPVELTDFTATKKEKGVQLNWNTSSELNNDYFAVQRSKDGSTWEEIARLKGHGTTALENTYRYFDEAPFLDVSYYRLKQNDYNGHFSYSSIKAISIEENSELQIFPNPTTDIIHVLGANIQKSELEIMDIRGKTYTHLVDVKILSDNRWRIDLSQLPIGIYYLKTRVGSMRKIIKH</sequence>
<accession>A0A6S6SIH9</accession>
<dbReference type="InterPro" id="IPR026444">
    <property type="entry name" value="Secre_tail"/>
</dbReference>
<organism evidence="2">
    <name type="scientific">uncultured Aureispira sp</name>
    <dbReference type="NCBI Taxonomy" id="1331704"/>
    <lineage>
        <taxon>Bacteria</taxon>
        <taxon>Pseudomonadati</taxon>
        <taxon>Bacteroidota</taxon>
        <taxon>Saprospiria</taxon>
        <taxon>Saprospirales</taxon>
        <taxon>Saprospiraceae</taxon>
        <taxon>Aureispira</taxon>
        <taxon>environmental samples</taxon>
    </lineage>
</organism>
<evidence type="ECO:0000259" key="1">
    <source>
        <dbReference type="Pfam" id="PF18962"/>
    </source>
</evidence>
<gene>
    <name evidence="2" type="ORF">HELGO_WM14029</name>
</gene>
<feature type="domain" description="Secretion system C-terminal sorting" evidence="1">
    <location>
        <begin position="307"/>
        <end position="374"/>
    </location>
</feature>
<evidence type="ECO:0000313" key="2">
    <source>
        <dbReference type="EMBL" id="CAA6809928.1"/>
    </source>
</evidence>
<reference evidence="2" key="1">
    <citation type="submission" date="2020-01" db="EMBL/GenBank/DDBJ databases">
        <authorList>
            <person name="Meier V. D."/>
            <person name="Meier V D."/>
        </authorList>
    </citation>
    <scope>NUCLEOTIDE SEQUENCE</scope>
    <source>
        <strain evidence="2">HLG_WM_MAG_10</strain>
    </source>
</reference>
<name>A0A6S6SIH9_9BACT</name>
<dbReference type="NCBIfam" id="TIGR04183">
    <property type="entry name" value="Por_Secre_tail"/>
    <property type="match status" value="1"/>
</dbReference>
<proteinExistence type="predicted"/>
<dbReference type="AlphaFoldDB" id="A0A6S6SIH9"/>
<dbReference type="Pfam" id="PF18962">
    <property type="entry name" value="Por_Secre_tail"/>
    <property type="match status" value="1"/>
</dbReference>